<sequence>MPFTYVLLCADRTYYTGSTWDLLHRLEQHRSGEGAEYTKRRLPVRLVYFEEYERIVEAYYREKKIHGWTHGKKRMLIRDGPGVRVDDDSQPFEGR</sequence>
<evidence type="ECO:0000259" key="2">
    <source>
        <dbReference type="PROSITE" id="PS50164"/>
    </source>
</evidence>
<feature type="domain" description="GIY-YIG" evidence="2">
    <location>
        <begin position="1"/>
        <end position="75"/>
    </location>
</feature>
<dbReference type="AlphaFoldDB" id="A0A371PC52"/>
<dbReference type="PANTHER" id="PTHR34477">
    <property type="entry name" value="UPF0213 PROTEIN YHBQ"/>
    <property type="match status" value="1"/>
</dbReference>
<comment type="caution">
    <text evidence="3">The sequence shown here is derived from an EMBL/GenBank/DDBJ whole genome shotgun (WGS) entry which is preliminary data.</text>
</comment>
<evidence type="ECO:0000313" key="4">
    <source>
        <dbReference type="Proteomes" id="UP000265581"/>
    </source>
</evidence>
<accession>A0A371PC52</accession>
<evidence type="ECO:0000256" key="1">
    <source>
        <dbReference type="ARBA" id="ARBA00007435"/>
    </source>
</evidence>
<gene>
    <name evidence="3" type="ORF">DX116_06160</name>
</gene>
<comment type="similarity">
    <text evidence="1">Belongs to the UPF0213 family.</text>
</comment>
<dbReference type="RefSeq" id="WP_119703270.1">
    <property type="nucleotide sequence ID" value="NZ_JBHSOI010000001.1"/>
</dbReference>
<reference evidence="3 4" key="1">
    <citation type="submission" date="2018-08" db="EMBL/GenBank/DDBJ databases">
        <title>Aeromicrobium sp. M2KJ-4, whole genome shotgun sequence.</title>
        <authorList>
            <person name="Tuo L."/>
        </authorList>
    </citation>
    <scope>NUCLEOTIDE SEQUENCE [LARGE SCALE GENOMIC DNA]</scope>
    <source>
        <strain evidence="3 4">M2KJ-4</strain>
    </source>
</reference>
<dbReference type="InterPro" id="IPR050190">
    <property type="entry name" value="UPF0213_domain"/>
</dbReference>
<protein>
    <submittedName>
        <fullName evidence="3">GIY-YIG nuclease family protein</fullName>
    </submittedName>
</protein>
<dbReference type="InterPro" id="IPR035901">
    <property type="entry name" value="GIY-YIG_endonuc_sf"/>
</dbReference>
<dbReference type="EMBL" id="QUBR01000001">
    <property type="protein sequence ID" value="REK73156.1"/>
    <property type="molecule type" value="Genomic_DNA"/>
</dbReference>
<proteinExistence type="inferred from homology"/>
<keyword evidence="4" id="KW-1185">Reference proteome</keyword>
<dbReference type="SUPFAM" id="SSF82771">
    <property type="entry name" value="GIY-YIG endonuclease"/>
    <property type="match status" value="1"/>
</dbReference>
<name>A0A371PC52_9ACTN</name>
<evidence type="ECO:0000313" key="3">
    <source>
        <dbReference type="EMBL" id="REK73156.1"/>
    </source>
</evidence>
<dbReference type="InterPro" id="IPR000305">
    <property type="entry name" value="GIY-YIG_endonuc"/>
</dbReference>
<organism evidence="3 4">
    <name type="scientific">Aeromicrobium endophyticum</name>
    <dbReference type="NCBI Taxonomy" id="2292704"/>
    <lineage>
        <taxon>Bacteria</taxon>
        <taxon>Bacillati</taxon>
        <taxon>Actinomycetota</taxon>
        <taxon>Actinomycetes</taxon>
        <taxon>Propionibacteriales</taxon>
        <taxon>Nocardioidaceae</taxon>
        <taxon>Aeromicrobium</taxon>
    </lineage>
</organism>
<dbReference type="CDD" id="cd10456">
    <property type="entry name" value="GIY-YIG_UPF0213"/>
    <property type="match status" value="1"/>
</dbReference>
<dbReference type="Gene3D" id="3.40.1440.10">
    <property type="entry name" value="GIY-YIG endonuclease"/>
    <property type="match status" value="1"/>
</dbReference>
<dbReference type="PROSITE" id="PS50164">
    <property type="entry name" value="GIY_YIG"/>
    <property type="match status" value="1"/>
</dbReference>
<dbReference type="PANTHER" id="PTHR34477:SF1">
    <property type="entry name" value="UPF0213 PROTEIN YHBQ"/>
    <property type="match status" value="1"/>
</dbReference>
<dbReference type="Proteomes" id="UP000265581">
    <property type="component" value="Unassembled WGS sequence"/>
</dbReference>
<dbReference type="Pfam" id="PF01541">
    <property type="entry name" value="GIY-YIG"/>
    <property type="match status" value="1"/>
</dbReference>
<dbReference type="OrthoDB" id="9797095at2"/>